<feature type="region of interest" description="Disordered" evidence="1">
    <location>
        <begin position="350"/>
        <end position="450"/>
    </location>
</feature>
<sequence length="450" mass="52287">MKIMLVPLMLLLQRRHHQVGLAAMARPGAGLVLPDSVMALVHRRHHFRHHLIGVVELAVPAHILAVAVRADLLGRGIHEMLDLFLRGLLRRRRIELSEAARQLAEHLRELRDPLGRHFPHSFRIFMLGLHMLARAGHIPGDRLHHDLGGEQEQRRRCDRLPGAGHHIRLASYINRENGGTEQHPESNGHPAAFLHQPGQHAGEREQAHLHDRIEVGEAENEPGDDADRSAERGSASQREQQQHVAGEHMLQGQARDAPSDRAGHHRRHQDHEADDLLILERIALAGERQHRDRLDEHERQHKCQRRFHADHHQVVPAERRVHERPEQLHDQRGDEDENRGLGQLRLLVHFQPLEEQEQHRDLHRDRDGARRRRQQASRDQRHGRQLVYIPSEEEDDREVRGSERHQIFQNDRPSEQEPDQSQQDRPPLRGDQLHRPQRCGPFLSFAQRVR</sequence>
<evidence type="ECO:0000313" key="2">
    <source>
        <dbReference type="EMBL" id="EDQ48397.1"/>
    </source>
</evidence>
<feature type="compositionally biased region" description="Polar residues" evidence="1">
    <location>
        <begin position="234"/>
        <end position="243"/>
    </location>
</feature>
<feature type="compositionally biased region" description="Basic and acidic residues" evidence="1">
    <location>
        <begin position="201"/>
        <end position="215"/>
    </location>
</feature>
<feature type="non-terminal residue" evidence="2">
    <location>
        <position position="450"/>
    </location>
</feature>
<gene>
    <name evidence="2" type="ORF">PHYPADRAFT_103866</name>
</gene>
<dbReference type="EMBL" id="DS546481">
    <property type="protein sequence ID" value="EDQ48397.1"/>
    <property type="molecule type" value="Genomic_DNA"/>
</dbReference>
<protein>
    <submittedName>
        <fullName evidence="2">Predicted protein</fullName>
    </submittedName>
</protein>
<reference evidence="2" key="1">
    <citation type="journal article" date="2008" name="Science">
        <title>The Physcomitrella genome reveals evolutionary insights into the conquest of land by plants.</title>
        <authorList>
            <person name="Rensing S."/>
            <person name="Lang D."/>
            <person name="Zimmer A."/>
            <person name="Terry A."/>
            <person name="Salamov A."/>
            <person name="Shapiro H."/>
            <person name="Nishiyama T."/>
            <person name="Perroud P.-F."/>
            <person name="Lindquist E."/>
            <person name="Kamisugi Y."/>
            <person name="Tanahashi T."/>
            <person name="Sakakibara K."/>
            <person name="Fujita T."/>
            <person name="Oishi K."/>
            <person name="Shin-I T."/>
            <person name="Kuroki Y."/>
            <person name="Toyoda A."/>
            <person name="Suzuki Y."/>
            <person name="Hashimoto A."/>
            <person name="Yamaguchi K."/>
            <person name="Sugano A."/>
            <person name="Kohara Y."/>
            <person name="Fujiyama A."/>
            <person name="Anterola A."/>
            <person name="Aoki S."/>
            <person name="Ashton N."/>
            <person name="Barbazuk W.B."/>
            <person name="Barker E."/>
            <person name="Bennetzen J."/>
            <person name="Bezanilla M."/>
            <person name="Blankenship R."/>
            <person name="Cho S.H."/>
            <person name="Dutcher S."/>
            <person name="Estelle M."/>
            <person name="Fawcett J.A."/>
            <person name="Gundlach H."/>
            <person name="Hanada K."/>
            <person name="Heyl A."/>
            <person name="Hicks K.A."/>
            <person name="Hugh J."/>
            <person name="Lohr M."/>
            <person name="Mayer K."/>
            <person name="Melkozernov A."/>
            <person name="Murata T."/>
            <person name="Nelson D."/>
            <person name="Pils B."/>
            <person name="Prigge M."/>
            <person name="Reiss B."/>
            <person name="Renner T."/>
            <person name="Rombauts S."/>
            <person name="Rushton P."/>
            <person name="Sanderfoot A."/>
            <person name="Schween G."/>
            <person name="Shiu S.-H."/>
            <person name="Stueber K."/>
            <person name="Theodoulou F.L."/>
            <person name="Tu H."/>
            <person name="Van de Peer Y."/>
            <person name="Verrier P.J."/>
            <person name="Waters E."/>
            <person name="Wood A."/>
            <person name="Yang L."/>
            <person name="Cove D."/>
            <person name="Cuming A."/>
            <person name="Hasebe M."/>
            <person name="Lucas S."/>
            <person name="Mishler D.B."/>
            <person name="Reski R."/>
            <person name="Grigoriev I."/>
            <person name="Quatrano R.S."/>
            <person name="Boore J.L."/>
        </authorList>
    </citation>
    <scope>NUCLEOTIDE SEQUENCE [LARGE SCALE GENOMIC DNA]</scope>
</reference>
<proteinExistence type="predicted"/>
<feature type="compositionally biased region" description="Basic and acidic residues" evidence="1">
    <location>
        <begin position="290"/>
        <end position="301"/>
    </location>
</feature>
<name>A9U7F6_PHYPA</name>
<feature type="region of interest" description="Disordered" evidence="1">
    <location>
        <begin position="177"/>
        <end position="274"/>
    </location>
</feature>
<feature type="region of interest" description="Disordered" evidence="1">
    <location>
        <begin position="290"/>
        <end position="338"/>
    </location>
</feature>
<feature type="compositionally biased region" description="Basic and acidic residues" evidence="1">
    <location>
        <begin position="310"/>
        <end position="332"/>
    </location>
</feature>
<dbReference type="AlphaFoldDB" id="A9U7F6"/>
<feature type="compositionally biased region" description="Basic and acidic residues" evidence="1">
    <location>
        <begin position="397"/>
        <end position="406"/>
    </location>
</feature>
<dbReference type="HOGENOM" id="CLU_609166_0_0_1"/>
<accession>A9U7F6</accession>
<evidence type="ECO:0000256" key="1">
    <source>
        <dbReference type="SAM" id="MobiDB-lite"/>
    </source>
</evidence>
<organism>
    <name type="scientific">Physcomitrium patens</name>
    <name type="common">Spreading-leaved earth moss</name>
    <name type="synonym">Physcomitrella patens</name>
    <dbReference type="NCBI Taxonomy" id="3218"/>
    <lineage>
        <taxon>Eukaryota</taxon>
        <taxon>Viridiplantae</taxon>
        <taxon>Streptophyta</taxon>
        <taxon>Embryophyta</taxon>
        <taxon>Bryophyta</taxon>
        <taxon>Bryophytina</taxon>
        <taxon>Bryopsida</taxon>
        <taxon>Funariidae</taxon>
        <taxon>Funariales</taxon>
        <taxon>Funariaceae</taxon>
        <taxon>Physcomitrium</taxon>
    </lineage>
</organism>
<feature type="compositionally biased region" description="Basic and acidic residues" evidence="1">
    <location>
        <begin position="356"/>
        <end position="368"/>
    </location>
</feature>